<dbReference type="OrthoDB" id="428658at2759"/>
<protein>
    <recommendedName>
        <fullName evidence="1">Pseudouridine synthase RsuA/RluA-like domain-containing protein</fullName>
    </recommendedName>
</protein>
<dbReference type="EMBL" id="JANBQB010000043">
    <property type="protein sequence ID" value="KAJ1983716.1"/>
    <property type="molecule type" value="Genomic_DNA"/>
</dbReference>
<dbReference type="Proteomes" id="UP001151582">
    <property type="component" value="Unassembled WGS sequence"/>
</dbReference>
<gene>
    <name evidence="2" type="ORF">H4R34_001094</name>
</gene>
<dbReference type="PANTHER" id="PTHR21600">
    <property type="entry name" value="MITOCHONDRIAL RNA PSEUDOURIDINE SYNTHASE"/>
    <property type="match status" value="1"/>
</dbReference>
<proteinExistence type="predicted"/>
<dbReference type="InterPro" id="IPR020103">
    <property type="entry name" value="PsdUridine_synth_cat_dom_sf"/>
</dbReference>
<dbReference type="GO" id="GO:0000455">
    <property type="term" value="P:enzyme-directed rRNA pseudouridine synthesis"/>
    <property type="evidence" value="ECO:0007669"/>
    <property type="project" value="TreeGrafter"/>
</dbReference>
<dbReference type="PANTHER" id="PTHR21600:SF77">
    <property type="entry name" value="PSEUDOURIDYLATE SYNTHASE PROTEIN, PUTATIVE-RELATED"/>
    <property type="match status" value="1"/>
</dbReference>
<dbReference type="InterPro" id="IPR050188">
    <property type="entry name" value="RluA_PseudoU_synthase"/>
</dbReference>
<organism evidence="2 3">
    <name type="scientific">Dimargaris verticillata</name>
    <dbReference type="NCBI Taxonomy" id="2761393"/>
    <lineage>
        <taxon>Eukaryota</taxon>
        <taxon>Fungi</taxon>
        <taxon>Fungi incertae sedis</taxon>
        <taxon>Zoopagomycota</taxon>
        <taxon>Kickxellomycotina</taxon>
        <taxon>Dimargaritomycetes</taxon>
        <taxon>Dimargaritales</taxon>
        <taxon>Dimargaritaceae</taxon>
        <taxon>Dimargaris</taxon>
    </lineage>
</organism>
<evidence type="ECO:0000259" key="1">
    <source>
        <dbReference type="Pfam" id="PF00849"/>
    </source>
</evidence>
<dbReference type="InterPro" id="IPR006145">
    <property type="entry name" value="PsdUridine_synth_RsuA/RluA"/>
</dbReference>
<dbReference type="Gene3D" id="3.30.2350.10">
    <property type="entry name" value="Pseudouridine synthase"/>
    <property type="match status" value="1"/>
</dbReference>
<comment type="caution">
    <text evidence="2">The sequence shown here is derived from an EMBL/GenBank/DDBJ whole genome shotgun (WGS) entry which is preliminary data.</text>
</comment>
<feature type="domain" description="Pseudouridine synthase RsuA/RluA-like" evidence="1">
    <location>
        <begin position="46"/>
        <end position="88"/>
    </location>
</feature>
<name>A0A9W8BAH6_9FUNG</name>
<evidence type="ECO:0000313" key="2">
    <source>
        <dbReference type="EMBL" id="KAJ1983716.1"/>
    </source>
</evidence>
<dbReference type="GO" id="GO:0003723">
    <property type="term" value="F:RNA binding"/>
    <property type="evidence" value="ECO:0007669"/>
    <property type="project" value="InterPro"/>
</dbReference>
<feature type="non-terminal residue" evidence="2">
    <location>
        <position position="1"/>
    </location>
</feature>
<dbReference type="Pfam" id="PF00849">
    <property type="entry name" value="PseudoU_synth_2"/>
    <property type="match status" value="1"/>
</dbReference>
<evidence type="ECO:0000313" key="3">
    <source>
        <dbReference type="Proteomes" id="UP001151582"/>
    </source>
</evidence>
<accession>A0A9W8BAH6</accession>
<dbReference type="GO" id="GO:0009982">
    <property type="term" value="F:pseudouridine synthase activity"/>
    <property type="evidence" value="ECO:0007669"/>
    <property type="project" value="InterPro"/>
</dbReference>
<sequence length="171" mass="19052">YVAILDGYPDLVKIRSRYISHPIGVRASELGETMVAVRKPTPGVTDVKAATTQFVVHQTSTMNQRPYTCVSLQPKTGRKHQLRVHCAQVLGAPILCDSKYGSNPDARREIGKLRRQALHLTQLVFPTVNVYGHLTKGHIKVHAPLPFDLAHCMRQLFPQPTTVVQRLLQGS</sequence>
<dbReference type="AlphaFoldDB" id="A0A9W8BAH6"/>
<reference evidence="2" key="1">
    <citation type="submission" date="2022-07" db="EMBL/GenBank/DDBJ databases">
        <title>Phylogenomic reconstructions and comparative analyses of Kickxellomycotina fungi.</title>
        <authorList>
            <person name="Reynolds N.K."/>
            <person name="Stajich J.E."/>
            <person name="Barry K."/>
            <person name="Grigoriev I.V."/>
            <person name="Crous P."/>
            <person name="Smith M.E."/>
        </authorList>
    </citation>
    <scope>NUCLEOTIDE SEQUENCE</scope>
    <source>
        <strain evidence="2">RSA 567</strain>
    </source>
</reference>
<dbReference type="SUPFAM" id="SSF55120">
    <property type="entry name" value="Pseudouridine synthase"/>
    <property type="match status" value="1"/>
</dbReference>
<keyword evidence="3" id="KW-1185">Reference proteome</keyword>